<keyword evidence="3" id="KW-0456">Lyase</keyword>
<keyword evidence="2" id="KW-0704">Schiff base</keyword>
<dbReference type="KEGG" id="wch:wcw_0125"/>
<protein>
    <submittedName>
        <fullName evidence="3">Putative deoxyribose-phosphate aldolase</fullName>
        <ecNumber evidence="3">4.1.2.4</ecNumber>
    </submittedName>
</protein>
<evidence type="ECO:0000256" key="2">
    <source>
        <dbReference type="ARBA" id="ARBA00023270"/>
    </source>
</evidence>
<dbReference type="InterPro" id="IPR013785">
    <property type="entry name" value="Aldolase_TIM"/>
</dbReference>
<dbReference type="PIRSF" id="PIRSF001357">
    <property type="entry name" value="DeoC"/>
    <property type="match status" value="1"/>
</dbReference>
<dbReference type="eggNOG" id="COG0274">
    <property type="taxonomic scope" value="Bacteria"/>
</dbReference>
<dbReference type="InterPro" id="IPR011343">
    <property type="entry name" value="DeoC"/>
</dbReference>
<dbReference type="SMART" id="SM01133">
    <property type="entry name" value="DeoC"/>
    <property type="match status" value="1"/>
</dbReference>
<evidence type="ECO:0000313" key="3">
    <source>
        <dbReference type="EMBL" id="ADI37500.1"/>
    </source>
</evidence>
<dbReference type="EC" id="4.1.2.4" evidence="3"/>
<dbReference type="HOGENOM" id="CLU_1073429_0_0_0"/>
<dbReference type="GO" id="GO:0004139">
    <property type="term" value="F:deoxyribose-phosphate aldolase activity"/>
    <property type="evidence" value="ECO:0007669"/>
    <property type="project" value="UniProtKB-EC"/>
</dbReference>
<name>D6YTN9_WADCW</name>
<dbReference type="STRING" id="716544.wcw_0125"/>
<reference evidence="3 4" key="1">
    <citation type="journal article" date="2010" name="PLoS ONE">
        <title>The Waddlia genome: a window into chlamydial biology.</title>
        <authorList>
            <person name="Bertelli C."/>
            <person name="Collyn F."/>
            <person name="Croxatto A."/>
            <person name="Ruckert C."/>
            <person name="Polkinghorne A."/>
            <person name="Kebbi-Beghdadi C."/>
            <person name="Goesmann A."/>
            <person name="Vaughan L."/>
            <person name="Greub G."/>
        </authorList>
    </citation>
    <scope>NUCLEOTIDE SEQUENCE [LARGE SCALE GENOMIC DNA]</scope>
    <source>
        <strain evidence="4">ATCC VR-1470 / WSU 86-1044</strain>
    </source>
</reference>
<dbReference type="RefSeq" id="WP_013181228.1">
    <property type="nucleotide sequence ID" value="NC_014225.1"/>
</dbReference>
<dbReference type="PANTHER" id="PTHR10889:SF1">
    <property type="entry name" value="DEOXYRIBOSE-PHOSPHATE ALDOLASE"/>
    <property type="match status" value="1"/>
</dbReference>
<dbReference type="GO" id="GO:0016052">
    <property type="term" value="P:carbohydrate catabolic process"/>
    <property type="evidence" value="ECO:0007669"/>
    <property type="project" value="TreeGrafter"/>
</dbReference>
<dbReference type="Pfam" id="PF01791">
    <property type="entry name" value="DeoC"/>
    <property type="match status" value="1"/>
</dbReference>
<dbReference type="Proteomes" id="UP000001505">
    <property type="component" value="Chromosome"/>
</dbReference>
<accession>D6YTN9</accession>
<evidence type="ECO:0000313" key="4">
    <source>
        <dbReference type="Proteomes" id="UP000001505"/>
    </source>
</evidence>
<dbReference type="AlphaFoldDB" id="D6YTN9"/>
<keyword evidence="1" id="KW-0963">Cytoplasm</keyword>
<dbReference type="SUPFAM" id="SSF51569">
    <property type="entry name" value="Aldolase"/>
    <property type="match status" value="1"/>
</dbReference>
<sequence>MAMQSKIKSRYAFQQIASLCDHTYLKTVEFYRQVSRIGQSPILRRQEEFYRFLRETIESPLTPYGICVGAEDVPHVRKFLQHHKKDSIALVATVGFPDGSWHQKHYKFFEAQYALSEGADEIDMPVNWKALKQGNHAEVLEELQTVCGLVRQKKGVFKMILETSLLNDRQIIEACKLARHAGVDFVKTSTGFGAHGVGPRQIELILDHWDGGLKISGGVNAGNVAIYLDQILKRLKGPDHLLNPMKVRIGESDLLSDLM</sequence>
<gene>
    <name evidence="3" type="primary">deoC</name>
    <name evidence="3" type="ordered locus">wcw_0125</name>
</gene>
<dbReference type="Gene3D" id="3.20.20.70">
    <property type="entry name" value="Aldolase class I"/>
    <property type="match status" value="1"/>
</dbReference>
<keyword evidence="4" id="KW-1185">Reference proteome</keyword>
<dbReference type="InterPro" id="IPR002915">
    <property type="entry name" value="DeoC/FbaB/LacD_aldolase"/>
</dbReference>
<evidence type="ECO:0000256" key="1">
    <source>
        <dbReference type="ARBA" id="ARBA00022490"/>
    </source>
</evidence>
<dbReference type="GO" id="GO:0009264">
    <property type="term" value="P:deoxyribonucleotide catabolic process"/>
    <property type="evidence" value="ECO:0007669"/>
    <property type="project" value="InterPro"/>
</dbReference>
<organism evidence="3 4">
    <name type="scientific">Waddlia chondrophila (strain ATCC VR-1470 / WSU 86-1044)</name>
    <dbReference type="NCBI Taxonomy" id="716544"/>
    <lineage>
        <taxon>Bacteria</taxon>
        <taxon>Pseudomonadati</taxon>
        <taxon>Chlamydiota</taxon>
        <taxon>Chlamydiia</taxon>
        <taxon>Parachlamydiales</taxon>
        <taxon>Waddliaceae</taxon>
        <taxon>Waddlia</taxon>
    </lineage>
</organism>
<proteinExistence type="predicted"/>
<dbReference type="PANTHER" id="PTHR10889">
    <property type="entry name" value="DEOXYRIBOSE-PHOSPHATE ALDOLASE"/>
    <property type="match status" value="1"/>
</dbReference>
<dbReference type="EMBL" id="CP001928">
    <property type="protein sequence ID" value="ADI37500.1"/>
    <property type="molecule type" value="Genomic_DNA"/>
</dbReference>
<dbReference type="GO" id="GO:0005737">
    <property type="term" value="C:cytoplasm"/>
    <property type="evidence" value="ECO:0007669"/>
    <property type="project" value="InterPro"/>
</dbReference>